<organism evidence="3 4">
    <name type="scientific">Pseudaquabacterium pictum</name>
    <dbReference type="NCBI Taxonomy" id="2315236"/>
    <lineage>
        <taxon>Bacteria</taxon>
        <taxon>Pseudomonadati</taxon>
        <taxon>Pseudomonadota</taxon>
        <taxon>Betaproteobacteria</taxon>
        <taxon>Burkholderiales</taxon>
        <taxon>Sphaerotilaceae</taxon>
        <taxon>Pseudaquabacterium</taxon>
    </lineage>
</organism>
<evidence type="ECO:0000256" key="1">
    <source>
        <dbReference type="SAM" id="MobiDB-lite"/>
    </source>
</evidence>
<keyword evidence="4" id="KW-1185">Reference proteome</keyword>
<dbReference type="Proteomes" id="UP000301751">
    <property type="component" value="Unassembled WGS sequence"/>
</dbReference>
<gene>
    <name evidence="3" type="ORF">AQPW35_16650</name>
</gene>
<keyword evidence="2" id="KW-0472">Membrane</keyword>
<protein>
    <submittedName>
        <fullName evidence="3">Uncharacterized protein</fullName>
    </submittedName>
</protein>
<evidence type="ECO:0000313" key="4">
    <source>
        <dbReference type="Proteomes" id="UP000301751"/>
    </source>
</evidence>
<dbReference type="EMBL" id="BJCL01000003">
    <property type="protein sequence ID" value="GCL62584.1"/>
    <property type="molecule type" value="Genomic_DNA"/>
</dbReference>
<comment type="caution">
    <text evidence="3">The sequence shown here is derived from an EMBL/GenBank/DDBJ whole genome shotgun (WGS) entry which is preliminary data.</text>
</comment>
<evidence type="ECO:0000313" key="3">
    <source>
        <dbReference type="EMBL" id="GCL62584.1"/>
    </source>
</evidence>
<feature type="compositionally biased region" description="Polar residues" evidence="1">
    <location>
        <begin position="1"/>
        <end position="10"/>
    </location>
</feature>
<accession>A0A480ALY0</accession>
<evidence type="ECO:0000256" key="2">
    <source>
        <dbReference type="SAM" id="Phobius"/>
    </source>
</evidence>
<keyword evidence="2" id="KW-0812">Transmembrane</keyword>
<keyword evidence="2" id="KW-1133">Transmembrane helix</keyword>
<feature type="transmembrane region" description="Helical" evidence="2">
    <location>
        <begin position="36"/>
        <end position="53"/>
    </location>
</feature>
<feature type="transmembrane region" description="Helical" evidence="2">
    <location>
        <begin position="73"/>
        <end position="95"/>
    </location>
</feature>
<reference evidence="4" key="1">
    <citation type="submission" date="2019-03" db="EMBL/GenBank/DDBJ databases">
        <title>Aquabacterium pictum sp.nov., the first bacteriochlorophyll a-containing freshwater bacterium in the genus Aquabacterium of the class Betaproteobacteria.</title>
        <authorList>
            <person name="Hirose S."/>
            <person name="Tank M."/>
            <person name="Hara E."/>
            <person name="Tamaki H."/>
            <person name="Takaichi S."/>
            <person name="Haruta S."/>
            <person name="Hanada S."/>
        </authorList>
    </citation>
    <scope>NUCLEOTIDE SEQUENCE [LARGE SCALE GENOMIC DNA]</scope>
    <source>
        <strain evidence="4">W35</strain>
    </source>
</reference>
<feature type="region of interest" description="Disordered" evidence="1">
    <location>
        <begin position="1"/>
        <end position="23"/>
    </location>
</feature>
<name>A0A480ALY0_9BURK</name>
<sequence>MSDNQSNTSPVLPPPPDAPSAPDDKRLERLYDYTKFHIGIYLSAAAGLATLLGSEKAGWFVSALITENNRVPLYLALAFMVMAGMCGGVVASSTIEHKNFGDFWEKAQGPQSIPFLQAKGKTWAMLEHAFFWVSLLILSAAIASGFTKLEKPASASKPTGCFACCLVAASAPVCRP</sequence>
<feature type="transmembrane region" description="Helical" evidence="2">
    <location>
        <begin position="129"/>
        <end position="147"/>
    </location>
</feature>
<dbReference type="AlphaFoldDB" id="A0A480ALY0"/>
<proteinExistence type="predicted"/>